<name>A0A6I5KSA5_9FLAO</name>
<evidence type="ECO:0000256" key="1">
    <source>
        <dbReference type="SAM" id="Phobius"/>
    </source>
</evidence>
<proteinExistence type="predicted"/>
<reference evidence="2 3" key="1">
    <citation type="submission" date="2020-01" db="EMBL/GenBank/DDBJ databases">
        <title>Muricauda sediminis sp.nov. 40Bstr401.</title>
        <authorList>
            <person name="Xue Z."/>
            <person name="Zhu S."/>
            <person name="Ren N."/>
            <person name="Chen T."/>
            <person name="Chen X."/>
            <person name="Chen J."/>
            <person name="Yang J."/>
        </authorList>
    </citation>
    <scope>NUCLEOTIDE SEQUENCE [LARGE SCALE GENOMIC DNA]</scope>
    <source>
        <strain evidence="2 3">40Bstr401</strain>
    </source>
</reference>
<dbReference type="EMBL" id="JAAAMI010000002">
    <property type="protein sequence ID" value="NDV42845.1"/>
    <property type="molecule type" value="Genomic_DNA"/>
</dbReference>
<feature type="transmembrane region" description="Helical" evidence="1">
    <location>
        <begin position="22"/>
        <end position="40"/>
    </location>
</feature>
<dbReference type="AlphaFoldDB" id="A0A6I5KSA5"/>
<dbReference type="RefSeq" id="WP_163633994.1">
    <property type="nucleotide sequence ID" value="NZ_JAAAMI010000002.1"/>
</dbReference>
<evidence type="ECO:0000313" key="3">
    <source>
        <dbReference type="Proteomes" id="UP000468707"/>
    </source>
</evidence>
<gene>
    <name evidence="2" type="ORF">GTK07_05855</name>
</gene>
<keyword evidence="1" id="KW-1133">Transmembrane helix</keyword>
<keyword evidence="1" id="KW-0472">Membrane</keyword>
<evidence type="ECO:0000313" key="2">
    <source>
        <dbReference type="EMBL" id="NDV42845.1"/>
    </source>
</evidence>
<accession>A0A6I5KSA5</accession>
<protein>
    <submittedName>
        <fullName evidence="2">Uncharacterized protein</fullName>
    </submittedName>
</protein>
<keyword evidence="1" id="KW-0812">Transmembrane</keyword>
<keyword evidence="3" id="KW-1185">Reference proteome</keyword>
<sequence>MENLSKLGVCEIKLKEARNLDGGWILGLLNLVAGATYMAYNLGKDSYQIHPESLI</sequence>
<comment type="caution">
    <text evidence="2">The sequence shown here is derived from an EMBL/GenBank/DDBJ whole genome shotgun (WGS) entry which is preliminary data.</text>
</comment>
<organism evidence="2 3">
    <name type="scientific">Flagellimonas sediminis</name>
    <dbReference type="NCBI Taxonomy" id="2696468"/>
    <lineage>
        <taxon>Bacteria</taxon>
        <taxon>Pseudomonadati</taxon>
        <taxon>Bacteroidota</taxon>
        <taxon>Flavobacteriia</taxon>
        <taxon>Flavobacteriales</taxon>
        <taxon>Flavobacteriaceae</taxon>
        <taxon>Flagellimonas</taxon>
    </lineage>
</organism>
<dbReference type="Proteomes" id="UP000468707">
    <property type="component" value="Unassembled WGS sequence"/>
</dbReference>